<keyword evidence="6" id="KW-0862">Zinc</keyword>
<dbReference type="CDD" id="cd03875">
    <property type="entry name" value="M28_Fxna_like"/>
    <property type="match status" value="1"/>
</dbReference>
<feature type="transmembrane region" description="Helical" evidence="12">
    <location>
        <begin position="521"/>
        <end position="542"/>
    </location>
</feature>
<dbReference type="InterPro" id="IPR048024">
    <property type="entry name" value="Fxna-like_M28_dom"/>
</dbReference>
<evidence type="ECO:0000256" key="7">
    <source>
        <dbReference type="ARBA" id="ARBA00022989"/>
    </source>
</evidence>
<dbReference type="PANTHER" id="PTHR12147">
    <property type="entry name" value="METALLOPEPTIDASE M28 FAMILY MEMBER"/>
    <property type="match status" value="1"/>
</dbReference>
<keyword evidence="9 12" id="KW-0472">Membrane</keyword>
<feature type="transmembrane region" description="Helical" evidence="12">
    <location>
        <begin position="453"/>
        <end position="473"/>
    </location>
</feature>
<protein>
    <submittedName>
        <fullName evidence="14">M28 family metallopeptidase</fullName>
    </submittedName>
</protein>
<feature type="transmembrane region" description="Helical" evidence="12">
    <location>
        <begin position="480"/>
        <end position="501"/>
    </location>
</feature>
<reference evidence="14 15" key="1">
    <citation type="submission" date="2023-12" db="EMBL/GenBank/DDBJ databases">
        <title>the genome sequence of Hyalangium sp. s54d21.</title>
        <authorList>
            <person name="Zhang X."/>
        </authorList>
    </citation>
    <scope>NUCLEOTIDE SEQUENCE [LARGE SCALE GENOMIC DNA]</scope>
    <source>
        <strain evidence="15">s54d21</strain>
    </source>
</reference>
<evidence type="ECO:0000256" key="8">
    <source>
        <dbReference type="ARBA" id="ARBA00023049"/>
    </source>
</evidence>
<organism evidence="14 15">
    <name type="scientific">Hyalangium rubrum</name>
    <dbReference type="NCBI Taxonomy" id="3103134"/>
    <lineage>
        <taxon>Bacteria</taxon>
        <taxon>Pseudomonadati</taxon>
        <taxon>Myxococcota</taxon>
        <taxon>Myxococcia</taxon>
        <taxon>Myxococcales</taxon>
        <taxon>Cystobacterineae</taxon>
        <taxon>Archangiaceae</taxon>
        <taxon>Hyalangium</taxon>
    </lineage>
</organism>
<feature type="transmembrane region" description="Helical" evidence="12">
    <location>
        <begin position="355"/>
        <end position="382"/>
    </location>
</feature>
<keyword evidence="10" id="KW-0325">Glycoprotein</keyword>
<keyword evidence="8" id="KW-0482">Metalloprotease</keyword>
<keyword evidence="4" id="KW-0479">Metal-binding</keyword>
<evidence type="ECO:0000259" key="13">
    <source>
        <dbReference type="Pfam" id="PF04389"/>
    </source>
</evidence>
<evidence type="ECO:0000313" key="15">
    <source>
        <dbReference type="Proteomes" id="UP001291309"/>
    </source>
</evidence>
<evidence type="ECO:0000256" key="11">
    <source>
        <dbReference type="SAM" id="MobiDB-lite"/>
    </source>
</evidence>
<feature type="transmembrane region" description="Helical" evidence="12">
    <location>
        <begin position="324"/>
        <end position="343"/>
    </location>
</feature>
<feature type="transmembrane region" description="Helical" evidence="12">
    <location>
        <begin position="394"/>
        <end position="415"/>
    </location>
</feature>
<keyword evidence="3 12" id="KW-0812">Transmembrane</keyword>
<keyword evidence="2" id="KW-0645">Protease</keyword>
<comment type="subcellular location">
    <subcellularLocation>
        <location evidence="1">Endomembrane system</location>
        <topology evidence="1">Multi-pass membrane protein</topology>
    </subcellularLocation>
</comment>
<keyword evidence="15" id="KW-1185">Reference proteome</keyword>
<proteinExistence type="predicted"/>
<evidence type="ECO:0000256" key="5">
    <source>
        <dbReference type="ARBA" id="ARBA00022801"/>
    </source>
</evidence>
<dbReference type="InterPro" id="IPR007484">
    <property type="entry name" value="Peptidase_M28"/>
</dbReference>
<accession>A0ABU5HJ83</accession>
<gene>
    <name evidence="14" type="ORF">SYV04_41570</name>
</gene>
<feature type="transmembrane region" description="Helical" evidence="12">
    <location>
        <begin position="427"/>
        <end position="447"/>
    </location>
</feature>
<evidence type="ECO:0000256" key="2">
    <source>
        <dbReference type="ARBA" id="ARBA00022670"/>
    </source>
</evidence>
<feature type="region of interest" description="Disordered" evidence="11">
    <location>
        <begin position="611"/>
        <end position="642"/>
    </location>
</feature>
<sequence>MAVVTLVGVYALVTWSRQPPSPVPADAPPTVFSEARAAPLLRHLAADIGSRPQGSSRDAQSAEYLAQRLREIPGLEVQVQDAQGALVGPDRAVAYRVRNILARLPGREPGAAVLISAHYDSHADAPGAGDNAVAVAAAVEVARALAAGPQPRHDILFNLNGGEEYGLVGADAFLQHPWAREVQAVINLDAAGPGGKSLLFRATPDAAGLLKTYASSVPHPFGSVVGEDLFRAQLVPSDTDFRVYRDRGLRVLDSAFIEDGYAYHTPLDTPERVTPGSLQHVGSNTLALARALAEQPPPPSAQAETSIYYDLLGGVMFVYSARTALALAGLSTLGVLGALLVAWRRGGVSPKAVGWGAAVTLAGLLAGLCLPVALALLEAYLFKRPHGWYATPSLAWLGFGTLALVGPLAVASAWVRRAERRGVPGAAQALTLWAGGLLVWALLQGLLVALGAVVAYLACWWLLPGALGLAAACQWPRWRAVLAWVAFLPGALLTAQSGLLLLELFIPVAGRSGPVIPFDPVIALLIAFIVISAALTGLPALLPQRRLGRAALALSLVAVLAAGVLALRSPYTPERPKRVTLTHADEEGQSRLWVDGADFLELEGLLPGLSTSSRHGTAQQHRISEKPTGRQAPSLEVIPAGEGPEGTRRVTLRWHGESGERLSLFIPRKALAGWSLTPPLPTLPEDERTYTIHALMKPDVSWEVTLLLRGAAPVKVQVRELAEGERTPALESARAALPSWVTAGTRIVSLRSLSL</sequence>
<feature type="transmembrane region" description="Helical" evidence="12">
    <location>
        <begin position="549"/>
        <end position="567"/>
    </location>
</feature>
<keyword evidence="5" id="KW-0378">Hydrolase</keyword>
<evidence type="ECO:0000256" key="10">
    <source>
        <dbReference type="ARBA" id="ARBA00023180"/>
    </source>
</evidence>
<dbReference type="RefSeq" id="WP_321551662.1">
    <property type="nucleotide sequence ID" value="NZ_JAXIVS010000025.1"/>
</dbReference>
<evidence type="ECO:0000256" key="1">
    <source>
        <dbReference type="ARBA" id="ARBA00004127"/>
    </source>
</evidence>
<name>A0ABU5HJ83_9BACT</name>
<dbReference type="Pfam" id="PF04389">
    <property type="entry name" value="Peptidase_M28"/>
    <property type="match status" value="1"/>
</dbReference>
<dbReference type="Proteomes" id="UP001291309">
    <property type="component" value="Unassembled WGS sequence"/>
</dbReference>
<dbReference type="PANTHER" id="PTHR12147:SF26">
    <property type="entry name" value="PEPTIDASE M28 DOMAIN-CONTAINING PROTEIN"/>
    <property type="match status" value="1"/>
</dbReference>
<evidence type="ECO:0000313" key="14">
    <source>
        <dbReference type="EMBL" id="MDY7232949.1"/>
    </source>
</evidence>
<feature type="compositionally biased region" description="Polar residues" evidence="11">
    <location>
        <begin position="611"/>
        <end position="621"/>
    </location>
</feature>
<dbReference type="Gene3D" id="3.40.630.10">
    <property type="entry name" value="Zn peptidases"/>
    <property type="match status" value="1"/>
</dbReference>
<dbReference type="EMBL" id="JAXIVS010000025">
    <property type="protein sequence ID" value="MDY7232949.1"/>
    <property type="molecule type" value="Genomic_DNA"/>
</dbReference>
<evidence type="ECO:0000256" key="6">
    <source>
        <dbReference type="ARBA" id="ARBA00022833"/>
    </source>
</evidence>
<evidence type="ECO:0000256" key="4">
    <source>
        <dbReference type="ARBA" id="ARBA00022723"/>
    </source>
</evidence>
<evidence type="ECO:0000256" key="9">
    <source>
        <dbReference type="ARBA" id="ARBA00023136"/>
    </source>
</evidence>
<dbReference type="InterPro" id="IPR045175">
    <property type="entry name" value="M28_fam"/>
</dbReference>
<feature type="domain" description="Peptidase M28" evidence="13">
    <location>
        <begin position="99"/>
        <end position="288"/>
    </location>
</feature>
<evidence type="ECO:0000256" key="12">
    <source>
        <dbReference type="SAM" id="Phobius"/>
    </source>
</evidence>
<evidence type="ECO:0000256" key="3">
    <source>
        <dbReference type="ARBA" id="ARBA00022692"/>
    </source>
</evidence>
<dbReference type="SUPFAM" id="SSF53187">
    <property type="entry name" value="Zn-dependent exopeptidases"/>
    <property type="match status" value="1"/>
</dbReference>
<keyword evidence="7 12" id="KW-1133">Transmembrane helix</keyword>
<comment type="caution">
    <text evidence="14">The sequence shown here is derived from an EMBL/GenBank/DDBJ whole genome shotgun (WGS) entry which is preliminary data.</text>
</comment>